<dbReference type="EMBL" id="PTIS01000011">
    <property type="protein sequence ID" value="PPK48008.1"/>
    <property type="molecule type" value="Genomic_DNA"/>
</dbReference>
<evidence type="ECO:0000313" key="2">
    <source>
        <dbReference type="Proteomes" id="UP000239863"/>
    </source>
</evidence>
<dbReference type="GO" id="GO:0043937">
    <property type="term" value="P:regulation of sporulation"/>
    <property type="evidence" value="ECO:0007669"/>
    <property type="project" value="InterPro"/>
</dbReference>
<gene>
    <name evidence="1" type="ORF">BD821_11168</name>
</gene>
<sequence>MEKDILENEIESLKNDLYKLLSTKKPTDSCVVECSETLDKLIVKYYKYLD</sequence>
<dbReference type="InterPro" id="IPR018540">
    <property type="entry name" value="Spo0E-like"/>
</dbReference>
<dbReference type="InterPro" id="IPR036638">
    <property type="entry name" value="HLH_DNA-bd_sf"/>
</dbReference>
<dbReference type="RefSeq" id="WP_104410140.1">
    <property type="nucleotide sequence ID" value="NZ_PTIS01000011.1"/>
</dbReference>
<organism evidence="1 2">
    <name type="scientific">Clostridium algidicarnis DSM 15099</name>
    <dbReference type="NCBI Taxonomy" id="1121295"/>
    <lineage>
        <taxon>Bacteria</taxon>
        <taxon>Bacillati</taxon>
        <taxon>Bacillota</taxon>
        <taxon>Clostridia</taxon>
        <taxon>Eubacteriales</taxon>
        <taxon>Clostridiaceae</taxon>
        <taxon>Clostridium</taxon>
    </lineage>
</organism>
<name>A0A2S6FWP2_9CLOT</name>
<proteinExistence type="predicted"/>
<dbReference type="GO" id="GO:0046983">
    <property type="term" value="F:protein dimerization activity"/>
    <property type="evidence" value="ECO:0007669"/>
    <property type="project" value="InterPro"/>
</dbReference>
<dbReference type="OrthoDB" id="1923056at2"/>
<dbReference type="SUPFAM" id="SSF140500">
    <property type="entry name" value="BAS1536-like"/>
    <property type="match status" value="1"/>
</dbReference>
<accession>A0A2S6FWP2</accession>
<dbReference type="Gene3D" id="4.10.280.10">
    <property type="entry name" value="Helix-loop-helix DNA-binding domain"/>
    <property type="match status" value="1"/>
</dbReference>
<dbReference type="Pfam" id="PF09388">
    <property type="entry name" value="SpoOE-like"/>
    <property type="match status" value="1"/>
</dbReference>
<reference evidence="1 2" key="1">
    <citation type="submission" date="2018-02" db="EMBL/GenBank/DDBJ databases">
        <title>Genomic Encyclopedia of Archaeal and Bacterial Type Strains, Phase II (KMG-II): from individual species to whole genera.</title>
        <authorList>
            <person name="Goeker M."/>
        </authorList>
    </citation>
    <scope>NUCLEOTIDE SEQUENCE [LARGE SCALE GENOMIC DNA]</scope>
    <source>
        <strain evidence="1 2">DSM 15099</strain>
    </source>
</reference>
<dbReference type="Proteomes" id="UP000239863">
    <property type="component" value="Unassembled WGS sequence"/>
</dbReference>
<evidence type="ECO:0000313" key="1">
    <source>
        <dbReference type="EMBL" id="PPK48008.1"/>
    </source>
</evidence>
<comment type="caution">
    <text evidence="1">The sequence shown here is derived from an EMBL/GenBank/DDBJ whole genome shotgun (WGS) entry which is preliminary data.</text>
</comment>
<dbReference type="AlphaFoldDB" id="A0A2S6FWP2"/>
<protein>
    <submittedName>
        <fullName evidence="1">Spo0E like sporulation regulatory protein</fullName>
    </submittedName>
</protein>
<dbReference type="InterPro" id="IPR037208">
    <property type="entry name" value="Spo0E-like_sf"/>
</dbReference>